<dbReference type="InterPro" id="IPR018391">
    <property type="entry name" value="PQQ_b-propeller_rpt"/>
</dbReference>
<dbReference type="Proteomes" id="UP000274822">
    <property type="component" value="Unassembled WGS sequence"/>
</dbReference>
<dbReference type="PANTHER" id="PTHR34512">
    <property type="entry name" value="CELL SURFACE PROTEIN"/>
    <property type="match status" value="1"/>
</dbReference>
<gene>
    <name evidence="3" type="ORF">BC938DRAFT_479289</name>
</gene>
<dbReference type="Pfam" id="PF13360">
    <property type="entry name" value="PQQ_2"/>
    <property type="match status" value="1"/>
</dbReference>
<feature type="domain" description="Pyrrolo-quinoline quinone repeat" evidence="2">
    <location>
        <begin position="20"/>
        <end position="202"/>
    </location>
</feature>
<evidence type="ECO:0000313" key="3">
    <source>
        <dbReference type="EMBL" id="RUS30521.1"/>
    </source>
</evidence>
<feature type="compositionally biased region" description="Low complexity" evidence="1">
    <location>
        <begin position="108"/>
        <end position="123"/>
    </location>
</feature>
<dbReference type="InterPro" id="IPR011047">
    <property type="entry name" value="Quinoprotein_ADH-like_sf"/>
</dbReference>
<dbReference type="InterPro" id="IPR002372">
    <property type="entry name" value="PQQ_rpt_dom"/>
</dbReference>
<name>A0A433QL72_9FUNG</name>
<evidence type="ECO:0000256" key="1">
    <source>
        <dbReference type="SAM" id="MobiDB-lite"/>
    </source>
</evidence>
<dbReference type="SMART" id="SM00564">
    <property type="entry name" value="PQQ"/>
    <property type="match status" value="4"/>
</dbReference>
<dbReference type="SUPFAM" id="SSF50998">
    <property type="entry name" value="Quinoprotein alcohol dehydrogenase-like"/>
    <property type="match status" value="1"/>
</dbReference>
<dbReference type="Gene3D" id="2.40.10.480">
    <property type="match status" value="1"/>
</dbReference>
<feature type="non-terminal residue" evidence="3">
    <location>
        <position position="248"/>
    </location>
</feature>
<feature type="region of interest" description="Disordered" evidence="1">
    <location>
        <begin position="99"/>
        <end position="123"/>
    </location>
</feature>
<keyword evidence="4" id="KW-1185">Reference proteome</keyword>
<evidence type="ECO:0000259" key="2">
    <source>
        <dbReference type="Pfam" id="PF13360"/>
    </source>
</evidence>
<proteinExistence type="predicted"/>
<evidence type="ECO:0000313" key="4">
    <source>
        <dbReference type="Proteomes" id="UP000274822"/>
    </source>
</evidence>
<dbReference type="AlphaFoldDB" id="A0A433QL72"/>
<sequence>MSIPIRVIPPNQLLVCVTHTKVYAVDKRDGTRVWKNEVSGLRGVLAVFISHDLVFVAGAGKLVALDIVNGTEKWRNELPSMGYDTVSILASVDPPTVPDQADGFGSDSTSPAYSKYPAPSSSATTVTSSSVVLVSTRGKVMGIDRNNGLSLWRFDCPKGGYSLPSALFDVANPNNAFVGCRSRLYYLELVTGRCVWEQSLTHAIFGGGYLSMADYASSIRAACAYTSPDSNPQANWNSEVVEKGGWTW</sequence>
<organism evidence="3 4">
    <name type="scientific">Jimgerdemannia flammicorona</name>
    <dbReference type="NCBI Taxonomy" id="994334"/>
    <lineage>
        <taxon>Eukaryota</taxon>
        <taxon>Fungi</taxon>
        <taxon>Fungi incertae sedis</taxon>
        <taxon>Mucoromycota</taxon>
        <taxon>Mucoromycotina</taxon>
        <taxon>Endogonomycetes</taxon>
        <taxon>Endogonales</taxon>
        <taxon>Endogonaceae</taxon>
        <taxon>Jimgerdemannia</taxon>
    </lineage>
</organism>
<protein>
    <recommendedName>
        <fullName evidence="2">Pyrrolo-quinoline quinone repeat domain-containing protein</fullName>
    </recommendedName>
</protein>
<accession>A0A433QL72</accession>
<dbReference type="InterPro" id="IPR015943">
    <property type="entry name" value="WD40/YVTN_repeat-like_dom_sf"/>
</dbReference>
<dbReference type="PANTHER" id="PTHR34512:SF30">
    <property type="entry name" value="OUTER MEMBRANE PROTEIN ASSEMBLY FACTOR BAMB"/>
    <property type="match status" value="1"/>
</dbReference>
<dbReference type="EMBL" id="RBNJ01003789">
    <property type="protein sequence ID" value="RUS30521.1"/>
    <property type="molecule type" value="Genomic_DNA"/>
</dbReference>
<comment type="caution">
    <text evidence="3">The sequence shown here is derived from an EMBL/GenBank/DDBJ whole genome shotgun (WGS) entry which is preliminary data.</text>
</comment>
<dbReference type="Gene3D" id="2.130.10.10">
    <property type="entry name" value="YVTN repeat-like/Quinoprotein amine dehydrogenase"/>
    <property type="match status" value="1"/>
</dbReference>
<reference evidence="3 4" key="1">
    <citation type="journal article" date="2018" name="New Phytol.">
        <title>Phylogenomics of Endogonaceae and evolution of mycorrhizas within Mucoromycota.</title>
        <authorList>
            <person name="Chang Y."/>
            <person name="Desiro A."/>
            <person name="Na H."/>
            <person name="Sandor L."/>
            <person name="Lipzen A."/>
            <person name="Clum A."/>
            <person name="Barry K."/>
            <person name="Grigoriev I.V."/>
            <person name="Martin F.M."/>
            <person name="Stajich J.E."/>
            <person name="Smith M.E."/>
            <person name="Bonito G."/>
            <person name="Spatafora J.W."/>
        </authorList>
    </citation>
    <scope>NUCLEOTIDE SEQUENCE [LARGE SCALE GENOMIC DNA]</scope>
    <source>
        <strain evidence="3 4">AD002</strain>
    </source>
</reference>